<comment type="caution">
    <text evidence="2">The sequence shown here is derived from an EMBL/GenBank/DDBJ whole genome shotgun (WGS) entry which is preliminary data.</text>
</comment>
<keyword evidence="1" id="KW-0472">Membrane</keyword>
<gene>
    <name evidence="2" type="ORF">CLV92_11264</name>
</gene>
<evidence type="ECO:0000313" key="3">
    <source>
        <dbReference type="Proteomes" id="UP000239485"/>
    </source>
</evidence>
<keyword evidence="3" id="KW-1185">Reference proteome</keyword>
<protein>
    <submittedName>
        <fullName evidence="2">Uncharacterized protein</fullName>
    </submittedName>
</protein>
<keyword evidence="1" id="KW-1133">Transmembrane helix</keyword>
<reference evidence="2 3" key="1">
    <citation type="submission" date="2018-02" db="EMBL/GenBank/DDBJ databases">
        <title>Genomic Encyclopedia of Archaeal and Bacterial Type Strains, Phase II (KMG-II): from individual species to whole genera.</title>
        <authorList>
            <person name="Goeker M."/>
        </authorList>
    </citation>
    <scope>NUCLEOTIDE SEQUENCE [LARGE SCALE GENOMIC DNA]</scope>
    <source>
        <strain evidence="2 3">DSM 22857</strain>
    </source>
</reference>
<sequence>MTAGDALTGLLRLLGALAVVTLRMTALVLRLSLALAAGLLSLAGVGRGGRGERRRRRGGSFARGYRAGRRLWR</sequence>
<dbReference type="AlphaFoldDB" id="A0A2S6IFA8"/>
<keyword evidence="1" id="KW-0812">Transmembrane</keyword>
<accession>A0A2S6IFA8</accession>
<name>A0A2S6IFA8_9ACTN</name>
<evidence type="ECO:0000313" key="2">
    <source>
        <dbReference type="EMBL" id="PPK92891.1"/>
    </source>
</evidence>
<dbReference type="RefSeq" id="WP_104434254.1">
    <property type="nucleotide sequence ID" value="NZ_PTJD01000012.1"/>
</dbReference>
<dbReference type="EMBL" id="PTJD01000012">
    <property type="protein sequence ID" value="PPK92891.1"/>
    <property type="molecule type" value="Genomic_DNA"/>
</dbReference>
<proteinExistence type="predicted"/>
<organism evidence="2 3">
    <name type="scientific">Kineococcus xinjiangensis</name>
    <dbReference type="NCBI Taxonomy" id="512762"/>
    <lineage>
        <taxon>Bacteria</taxon>
        <taxon>Bacillati</taxon>
        <taxon>Actinomycetota</taxon>
        <taxon>Actinomycetes</taxon>
        <taxon>Kineosporiales</taxon>
        <taxon>Kineosporiaceae</taxon>
        <taxon>Kineococcus</taxon>
    </lineage>
</organism>
<evidence type="ECO:0000256" key="1">
    <source>
        <dbReference type="SAM" id="Phobius"/>
    </source>
</evidence>
<feature type="transmembrane region" description="Helical" evidence="1">
    <location>
        <begin position="28"/>
        <end position="46"/>
    </location>
</feature>
<dbReference type="Proteomes" id="UP000239485">
    <property type="component" value="Unassembled WGS sequence"/>
</dbReference>